<proteinExistence type="predicted"/>
<feature type="compositionally biased region" description="Basic and acidic residues" evidence="1">
    <location>
        <begin position="57"/>
        <end position="66"/>
    </location>
</feature>
<reference evidence="2 3" key="1">
    <citation type="journal article" date="2019" name="Genome Biol. Evol.">
        <title>Whole-Genome Sequencing of the Giant Devil Catfish, Bagarius yarrelli.</title>
        <authorList>
            <person name="Jiang W."/>
            <person name="Lv Y."/>
            <person name="Cheng L."/>
            <person name="Yang K."/>
            <person name="Chao B."/>
            <person name="Wang X."/>
            <person name="Li Y."/>
            <person name="Pan X."/>
            <person name="You X."/>
            <person name="Zhang Y."/>
            <person name="Yang J."/>
            <person name="Li J."/>
            <person name="Zhang X."/>
            <person name="Liu S."/>
            <person name="Sun C."/>
            <person name="Yang J."/>
            <person name="Shi Q."/>
        </authorList>
    </citation>
    <scope>NUCLEOTIDE SEQUENCE [LARGE SCALE GENOMIC DNA]</scope>
    <source>
        <strain evidence="2">JWS20170419001</strain>
        <tissue evidence="2">Muscle</tissue>
    </source>
</reference>
<feature type="compositionally biased region" description="Polar residues" evidence="1">
    <location>
        <begin position="25"/>
        <end position="38"/>
    </location>
</feature>
<feature type="compositionally biased region" description="Acidic residues" evidence="1">
    <location>
        <begin position="127"/>
        <end position="150"/>
    </location>
</feature>
<name>A0A556TTH3_BAGYA</name>
<dbReference type="EMBL" id="VCAZ01000017">
    <property type="protein sequence ID" value="TSK62576.1"/>
    <property type="molecule type" value="Genomic_DNA"/>
</dbReference>
<feature type="compositionally biased region" description="Acidic residues" evidence="1">
    <location>
        <begin position="99"/>
        <end position="114"/>
    </location>
</feature>
<gene>
    <name evidence="2" type="ORF">Baya_4704</name>
</gene>
<evidence type="ECO:0000313" key="3">
    <source>
        <dbReference type="Proteomes" id="UP000319801"/>
    </source>
</evidence>
<sequence length="173" mass="19438">MRGKDGVESEIPALNISDDTREKMFTQSEGPASQTSLITEKDQEIVPGKSGEMEQEMENKEQKEETLNQVQKKGNSDADVTETCVTKTNEEVQQHIGESEDGEEDPTEDEEEEPQLYRNDTVVAEDSGTDNSDDEEEEEEEKEMKEEVEEEFCDLVQRLHSALLSTPTGKCTG</sequence>
<comment type="caution">
    <text evidence="2">The sequence shown here is derived from an EMBL/GenBank/DDBJ whole genome shotgun (WGS) entry which is preliminary data.</text>
</comment>
<protein>
    <submittedName>
        <fullName evidence="2">Uncharacterized protein</fullName>
    </submittedName>
</protein>
<dbReference type="Proteomes" id="UP000319801">
    <property type="component" value="Unassembled WGS sequence"/>
</dbReference>
<evidence type="ECO:0000256" key="1">
    <source>
        <dbReference type="SAM" id="MobiDB-lite"/>
    </source>
</evidence>
<accession>A0A556TTH3</accession>
<organism evidence="2 3">
    <name type="scientific">Bagarius yarrelli</name>
    <name type="common">Goonch</name>
    <name type="synonym">Bagrus yarrelli</name>
    <dbReference type="NCBI Taxonomy" id="175774"/>
    <lineage>
        <taxon>Eukaryota</taxon>
        <taxon>Metazoa</taxon>
        <taxon>Chordata</taxon>
        <taxon>Craniata</taxon>
        <taxon>Vertebrata</taxon>
        <taxon>Euteleostomi</taxon>
        <taxon>Actinopterygii</taxon>
        <taxon>Neopterygii</taxon>
        <taxon>Teleostei</taxon>
        <taxon>Ostariophysi</taxon>
        <taxon>Siluriformes</taxon>
        <taxon>Sisoridae</taxon>
        <taxon>Sisorinae</taxon>
        <taxon>Bagarius</taxon>
    </lineage>
</organism>
<dbReference type="AlphaFoldDB" id="A0A556TTH3"/>
<evidence type="ECO:0000313" key="2">
    <source>
        <dbReference type="EMBL" id="TSK62576.1"/>
    </source>
</evidence>
<keyword evidence="3" id="KW-1185">Reference proteome</keyword>
<feature type="region of interest" description="Disordered" evidence="1">
    <location>
        <begin position="1"/>
        <end position="150"/>
    </location>
</feature>